<dbReference type="InterPro" id="IPR050457">
    <property type="entry name" value="ZnFinger_BTB_dom_contain"/>
</dbReference>
<feature type="region of interest" description="Disordered" evidence="1">
    <location>
        <begin position="16"/>
        <end position="45"/>
    </location>
</feature>
<accession>G3HLV4</accession>
<evidence type="ECO:0000313" key="3">
    <source>
        <dbReference type="EMBL" id="EGW08026.1"/>
    </source>
</evidence>
<gene>
    <name evidence="3" type="ORF">I79_011698</name>
</gene>
<dbReference type="PaxDb" id="10029-XP_007631470.1"/>
<dbReference type="SMART" id="SM00225">
    <property type="entry name" value="BTB"/>
    <property type="match status" value="1"/>
</dbReference>
<feature type="domain" description="BTB" evidence="2">
    <location>
        <begin position="69"/>
        <end position="145"/>
    </location>
</feature>
<evidence type="ECO:0000313" key="4">
    <source>
        <dbReference type="Proteomes" id="UP000001075"/>
    </source>
</evidence>
<dbReference type="AlphaFoldDB" id="G3HLV4"/>
<dbReference type="GO" id="GO:0000981">
    <property type="term" value="F:DNA-binding transcription factor activity, RNA polymerase II-specific"/>
    <property type="evidence" value="ECO:0007669"/>
    <property type="project" value="TreeGrafter"/>
</dbReference>
<dbReference type="InParanoid" id="G3HLV4"/>
<dbReference type="SUPFAM" id="SSF54695">
    <property type="entry name" value="POZ domain"/>
    <property type="match status" value="1"/>
</dbReference>
<dbReference type="STRING" id="10029.G3HLV4"/>
<dbReference type="EMBL" id="JH000499">
    <property type="protein sequence ID" value="EGW08026.1"/>
    <property type="molecule type" value="Genomic_DNA"/>
</dbReference>
<dbReference type="Pfam" id="PF00651">
    <property type="entry name" value="BTB"/>
    <property type="match status" value="1"/>
</dbReference>
<dbReference type="InterPro" id="IPR011333">
    <property type="entry name" value="SKP1/BTB/POZ_sf"/>
</dbReference>
<protein>
    <submittedName>
        <fullName evidence="3">Kelch-like protein 11</fullName>
    </submittedName>
</protein>
<dbReference type="Gene3D" id="3.30.710.10">
    <property type="entry name" value="Potassium Channel Kv1.1, Chain A"/>
    <property type="match status" value="1"/>
</dbReference>
<dbReference type="InterPro" id="IPR000210">
    <property type="entry name" value="BTB/POZ_dom"/>
</dbReference>
<name>G3HLV4_CRIGR</name>
<reference evidence="4" key="1">
    <citation type="journal article" date="2011" name="Nat. Biotechnol.">
        <title>The genomic sequence of the Chinese hamster ovary (CHO)-K1 cell line.</title>
        <authorList>
            <person name="Xu X."/>
            <person name="Nagarajan H."/>
            <person name="Lewis N.E."/>
            <person name="Pan S."/>
            <person name="Cai Z."/>
            <person name="Liu X."/>
            <person name="Chen W."/>
            <person name="Xie M."/>
            <person name="Wang W."/>
            <person name="Hammond S."/>
            <person name="Andersen M.R."/>
            <person name="Neff N."/>
            <person name="Passarelli B."/>
            <person name="Koh W."/>
            <person name="Fan H.C."/>
            <person name="Wang J."/>
            <person name="Gui Y."/>
            <person name="Lee K.H."/>
            <person name="Betenbaugh M.J."/>
            <person name="Quake S.R."/>
            <person name="Famili I."/>
            <person name="Palsson B.O."/>
            <person name="Wang J."/>
        </authorList>
    </citation>
    <scope>NUCLEOTIDE SEQUENCE [LARGE SCALE GENOMIC DNA]</scope>
    <source>
        <strain evidence="4">CHO K1 cell line</strain>
    </source>
</reference>
<organism evidence="3 4">
    <name type="scientific">Cricetulus griseus</name>
    <name type="common">Chinese hamster</name>
    <name type="synonym">Cricetulus barabensis griseus</name>
    <dbReference type="NCBI Taxonomy" id="10029"/>
    <lineage>
        <taxon>Eukaryota</taxon>
        <taxon>Metazoa</taxon>
        <taxon>Chordata</taxon>
        <taxon>Craniata</taxon>
        <taxon>Vertebrata</taxon>
        <taxon>Euteleostomi</taxon>
        <taxon>Mammalia</taxon>
        <taxon>Eutheria</taxon>
        <taxon>Euarchontoglires</taxon>
        <taxon>Glires</taxon>
        <taxon>Rodentia</taxon>
        <taxon>Myomorpha</taxon>
        <taxon>Muroidea</taxon>
        <taxon>Cricetidae</taxon>
        <taxon>Cricetinae</taxon>
        <taxon>Cricetulus</taxon>
    </lineage>
</organism>
<dbReference type="Proteomes" id="UP000001075">
    <property type="component" value="Unassembled WGS sequence"/>
</dbReference>
<dbReference type="PANTHER" id="PTHR46105:SF28">
    <property type="entry name" value="ZINC FINGER PROTEIN 37-LIKE"/>
    <property type="match status" value="1"/>
</dbReference>
<dbReference type="PROSITE" id="PS50097">
    <property type="entry name" value="BTB"/>
    <property type="match status" value="1"/>
</dbReference>
<dbReference type="GO" id="GO:0000978">
    <property type="term" value="F:RNA polymerase II cis-regulatory region sequence-specific DNA binding"/>
    <property type="evidence" value="ECO:0007669"/>
    <property type="project" value="TreeGrafter"/>
</dbReference>
<sequence length="157" mass="16850">METAAAGSAGLAAEVRGSGTVDFGPGPGISAMEASGGDPGPEAEDFECRTHCSELSWRQNEQRRQGLFCDITLCFGGAGGREFRAHRSVLAAATEYFTPLLSGQFSESRSGRVEMRKWSSEPGPEPDTVEAVIEYMYTGRIRVSTGSVHEVLELADR</sequence>
<dbReference type="PANTHER" id="PTHR46105">
    <property type="entry name" value="AGAP004733-PA"/>
    <property type="match status" value="1"/>
</dbReference>
<evidence type="ECO:0000259" key="2">
    <source>
        <dbReference type="PROSITE" id="PS50097"/>
    </source>
</evidence>
<evidence type="ECO:0000256" key="1">
    <source>
        <dbReference type="SAM" id="MobiDB-lite"/>
    </source>
</evidence>
<proteinExistence type="predicted"/>